<dbReference type="Pfam" id="PF07690">
    <property type="entry name" value="MFS_1"/>
    <property type="match status" value="1"/>
</dbReference>
<gene>
    <name evidence="8" type="ORF">PTSG_07349</name>
</gene>
<evidence type="ECO:0000256" key="1">
    <source>
        <dbReference type="ARBA" id="ARBA00004141"/>
    </source>
</evidence>
<organism evidence="9">
    <name type="scientific">Salpingoeca rosetta (strain ATCC 50818 / BSB-021)</name>
    <dbReference type="NCBI Taxonomy" id="946362"/>
    <lineage>
        <taxon>Eukaryota</taxon>
        <taxon>Choanoflagellata</taxon>
        <taxon>Craspedida</taxon>
        <taxon>Salpingoecidae</taxon>
        <taxon>Salpingoeca</taxon>
    </lineage>
</organism>
<keyword evidence="3 6" id="KW-1133">Transmembrane helix</keyword>
<evidence type="ECO:0000259" key="7">
    <source>
        <dbReference type="PROSITE" id="PS50850"/>
    </source>
</evidence>
<keyword evidence="4 6" id="KW-0472">Membrane</keyword>
<dbReference type="RefSeq" id="XP_004990846.1">
    <property type="nucleotide sequence ID" value="XM_004990789.1"/>
</dbReference>
<dbReference type="KEGG" id="sre:PTSG_07349"/>
<dbReference type="SUPFAM" id="SSF103473">
    <property type="entry name" value="MFS general substrate transporter"/>
    <property type="match status" value="1"/>
</dbReference>
<proteinExistence type="predicted"/>
<feature type="transmembrane region" description="Helical" evidence="6">
    <location>
        <begin position="300"/>
        <end position="322"/>
    </location>
</feature>
<reference evidence="8" key="1">
    <citation type="submission" date="2009-08" db="EMBL/GenBank/DDBJ databases">
        <title>Annotation of Salpingoeca rosetta.</title>
        <authorList>
            <consortium name="The Broad Institute Genome Sequencing Platform"/>
            <person name="Russ C."/>
            <person name="Cuomo C."/>
            <person name="Burger G."/>
            <person name="Gray M.W."/>
            <person name="Holland P.W.H."/>
            <person name="King N."/>
            <person name="Lang F.B.F."/>
            <person name="Roger A.J."/>
            <person name="Ruiz-Trillo I."/>
            <person name="Young S.K."/>
            <person name="Zeng Q."/>
            <person name="Gargeya S."/>
            <person name="Alvarado L."/>
            <person name="Berlin A."/>
            <person name="Chapman S.B."/>
            <person name="Chen Z."/>
            <person name="Freedman E."/>
            <person name="Gellesch M."/>
            <person name="Goldberg J."/>
            <person name="Griggs A."/>
            <person name="Gujja S."/>
            <person name="Heilman E."/>
            <person name="Heiman D."/>
            <person name="Howarth C."/>
            <person name="Mehta T."/>
            <person name="Neiman D."/>
            <person name="Pearson M."/>
            <person name="Roberts A."/>
            <person name="Saif S."/>
            <person name="Shea T."/>
            <person name="Shenoy N."/>
            <person name="Sisk P."/>
            <person name="Stolte C."/>
            <person name="Sykes S."/>
            <person name="White J."/>
            <person name="Yandava C."/>
            <person name="Haas B."/>
            <person name="Nusbaum C."/>
            <person name="Birren B."/>
        </authorList>
    </citation>
    <scope>NUCLEOTIDE SEQUENCE [LARGE SCALE GENOMIC DNA]</scope>
    <source>
        <strain evidence="8">ATCC 50818</strain>
    </source>
</reference>
<dbReference type="GO" id="GO:0022857">
    <property type="term" value="F:transmembrane transporter activity"/>
    <property type="evidence" value="ECO:0007669"/>
    <property type="project" value="InterPro"/>
</dbReference>
<comment type="subcellular location">
    <subcellularLocation>
        <location evidence="1">Membrane</location>
        <topology evidence="1">Multi-pass membrane protein</topology>
    </subcellularLocation>
</comment>
<feature type="transmembrane region" description="Helical" evidence="6">
    <location>
        <begin position="177"/>
        <end position="199"/>
    </location>
</feature>
<dbReference type="OrthoDB" id="370281at2759"/>
<feature type="transmembrane region" description="Helical" evidence="6">
    <location>
        <begin position="211"/>
        <end position="231"/>
    </location>
</feature>
<evidence type="ECO:0000256" key="4">
    <source>
        <dbReference type="ARBA" id="ARBA00023136"/>
    </source>
</evidence>
<dbReference type="Gene3D" id="1.20.1250.20">
    <property type="entry name" value="MFS general substrate transporter like domains"/>
    <property type="match status" value="1"/>
</dbReference>
<dbReference type="OMA" id="FMIVNMT"/>
<feature type="domain" description="Major facilitator superfamily (MFS) profile" evidence="7">
    <location>
        <begin position="176"/>
        <end position="533"/>
    </location>
</feature>
<dbReference type="InterPro" id="IPR036259">
    <property type="entry name" value="MFS_trans_sf"/>
</dbReference>
<dbReference type="InterPro" id="IPR051068">
    <property type="entry name" value="MFS_Domain-Containing_Protein"/>
</dbReference>
<evidence type="ECO:0000313" key="8">
    <source>
        <dbReference type="EMBL" id="EGD77006.1"/>
    </source>
</evidence>
<feature type="region of interest" description="Disordered" evidence="5">
    <location>
        <begin position="93"/>
        <end position="120"/>
    </location>
</feature>
<feature type="transmembrane region" description="Helical" evidence="6">
    <location>
        <begin position="267"/>
        <end position="288"/>
    </location>
</feature>
<dbReference type="EMBL" id="GL832976">
    <property type="protein sequence ID" value="EGD77006.1"/>
    <property type="molecule type" value="Genomic_DNA"/>
</dbReference>
<evidence type="ECO:0000256" key="6">
    <source>
        <dbReference type="SAM" id="Phobius"/>
    </source>
</evidence>
<accession>F2UJ58</accession>
<feature type="transmembrane region" description="Helical" evidence="6">
    <location>
        <begin position="243"/>
        <end position="261"/>
    </location>
</feature>
<dbReference type="PANTHER" id="PTHR23510:SF16">
    <property type="entry name" value="MAJOR FACILITATOR SUPERFAMILY (MFS) PROFILE DOMAIN-CONTAINING PROTEIN"/>
    <property type="match status" value="1"/>
</dbReference>
<evidence type="ECO:0000256" key="2">
    <source>
        <dbReference type="ARBA" id="ARBA00022692"/>
    </source>
</evidence>
<dbReference type="eggNOG" id="KOG2325">
    <property type="taxonomic scope" value="Eukaryota"/>
</dbReference>
<feature type="region of interest" description="Disordered" evidence="5">
    <location>
        <begin position="1"/>
        <end position="64"/>
    </location>
</feature>
<dbReference type="Proteomes" id="UP000007799">
    <property type="component" value="Unassembled WGS sequence"/>
</dbReference>
<dbReference type="GO" id="GO:0016020">
    <property type="term" value="C:membrane"/>
    <property type="evidence" value="ECO:0007669"/>
    <property type="project" value="UniProtKB-SubCell"/>
</dbReference>
<dbReference type="AlphaFoldDB" id="F2UJ58"/>
<feature type="compositionally biased region" description="Acidic residues" evidence="5">
    <location>
        <begin position="99"/>
        <end position="109"/>
    </location>
</feature>
<feature type="transmembrane region" description="Helical" evidence="6">
    <location>
        <begin position="483"/>
        <end position="508"/>
    </location>
</feature>
<feature type="transmembrane region" description="Helical" evidence="6">
    <location>
        <begin position="441"/>
        <end position="462"/>
    </location>
</feature>
<evidence type="ECO:0000313" key="9">
    <source>
        <dbReference type="Proteomes" id="UP000007799"/>
    </source>
</evidence>
<feature type="transmembrane region" description="Helical" evidence="6">
    <location>
        <begin position="402"/>
        <end position="421"/>
    </location>
</feature>
<dbReference type="InterPro" id="IPR011701">
    <property type="entry name" value="MFS"/>
</dbReference>
<name>F2UJ58_SALR5</name>
<sequence length="533" mass="57444">MDSHKDQLARRRGMQSGHGGGGGGGAGDRGGSGRNSVRSSGGSSRAHVTSRGNRNRGDDDDDDDDDCHACDDMDNTSIRLQHANSFNIQQSVGNNNEYYVDDDADDVEDGSGANDDDGRAPLLAKQRGHIQQDIYVVEEPTSPSSSTDRTAGGGAQTEVDKLLDAVGLTRSQRKTSLIVLGLFWFFSGVEYAVILPTIWKFLQALGMDHRWFLGLTISGISIASMISSPVFGLFADAGGTKKLLLAAGVFMVCGNFVYMIANDAYCVLESRFLCGLGNGVAAASFAYLARVSTREERTSVIGTVIMCRQLGILVGPGLNFAFEGLRFHLGPFLVDSLSAPGAIMTVLWTVSLLISAFGFHDIQRLPPGERGTDAGSGAEDRVVGGEESLAVGMTRVQEYTQLHVVVLFLVQFLCIFNQVGLETWVTPFTQQYFGWSETNNSIMYIVVGAVAIVSFVLVRVLTSSFGVTDRWIIGAGIGFEFTGYVWGGGIWFVCLFVCLLVCLPFLFIPAPAILSKLTRTMTVLGTSKPYPLY</sequence>
<dbReference type="FunCoup" id="F2UJ58">
    <property type="interactions" value="405"/>
</dbReference>
<dbReference type="PANTHER" id="PTHR23510">
    <property type="entry name" value="INNER MEMBRANE TRANSPORT PROTEIN YAJR"/>
    <property type="match status" value="1"/>
</dbReference>
<feature type="compositionally biased region" description="Gly residues" evidence="5">
    <location>
        <begin position="16"/>
        <end position="33"/>
    </location>
</feature>
<dbReference type="PROSITE" id="PS50850">
    <property type="entry name" value="MFS"/>
    <property type="match status" value="1"/>
</dbReference>
<keyword evidence="2 6" id="KW-0812">Transmembrane</keyword>
<feature type="compositionally biased region" description="Low complexity" evidence="5">
    <location>
        <begin position="34"/>
        <end position="45"/>
    </location>
</feature>
<feature type="transmembrane region" description="Helical" evidence="6">
    <location>
        <begin position="342"/>
        <end position="360"/>
    </location>
</feature>
<protein>
    <recommendedName>
        <fullName evidence="7">Major facilitator superfamily (MFS) profile domain-containing protein</fullName>
    </recommendedName>
</protein>
<dbReference type="InParanoid" id="F2UJ58"/>
<evidence type="ECO:0000256" key="5">
    <source>
        <dbReference type="SAM" id="MobiDB-lite"/>
    </source>
</evidence>
<dbReference type="GeneID" id="16071409"/>
<dbReference type="InterPro" id="IPR020846">
    <property type="entry name" value="MFS_dom"/>
</dbReference>
<evidence type="ECO:0000256" key="3">
    <source>
        <dbReference type="ARBA" id="ARBA00022989"/>
    </source>
</evidence>
<keyword evidence="9" id="KW-1185">Reference proteome</keyword>